<dbReference type="PANTHER" id="PTHR35377">
    <property type="entry name" value="ANTITOXIN VAPB49-RELATED-RELATED"/>
    <property type="match status" value="1"/>
</dbReference>
<dbReference type="SUPFAM" id="SSF143120">
    <property type="entry name" value="YefM-like"/>
    <property type="match status" value="1"/>
</dbReference>
<evidence type="ECO:0000256" key="1">
    <source>
        <dbReference type="ARBA" id="ARBA00009981"/>
    </source>
</evidence>
<name>A0A7W6XX99_9HYPH</name>
<comment type="function">
    <text evidence="2">Antitoxin component of a type II toxin-antitoxin (TA) system.</text>
</comment>
<evidence type="ECO:0000256" key="2">
    <source>
        <dbReference type="RuleBase" id="RU362080"/>
    </source>
</evidence>
<proteinExistence type="inferred from homology"/>
<gene>
    <name evidence="3" type="ORF">GGE15_004545</name>
</gene>
<dbReference type="EMBL" id="JACIHI010000011">
    <property type="protein sequence ID" value="MBB4441262.1"/>
    <property type="molecule type" value="Genomic_DNA"/>
</dbReference>
<dbReference type="InterPro" id="IPR006442">
    <property type="entry name" value="Antitoxin_Phd/YefM"/>
</dbReference>
<evidence type="ECO:0000313" key="3">
    <source>
        <dbReference type="EMBL" id="MBB4441262.1"/>
    </source>
</evidence>
<dbReference type="InterPro" id="IPR051416">
    <property type="entry name" value="phD-YefM_TA_antitoxins"/>
</dbReference>
<dbReference type="InterPro" id="IPR036165">
    <property type="entry name" value="YefM-like_sf"/>
</dbReference>
<comment type="similarity">
    <text evidence="1 2">Belongs to the phD/YefM antitoxin family.</text>
</comment>
<sequence>MTNQLTKFWRDITLEINWTVAMTIKVKVAEAKTHLSELLTKVEAGEDVVISRGNNAVARMIKIDDRRQRLDAIRALRSERTERAGATAAEIQAWRREGQR</sequence>
<dbReference type="Pfam" id="PF02604">
    <property type="entry name" value="PhdYeFM_antitox"/>
    <property type="match status" value="1"/>
</dbReference>
<protein>
    <recommendedName>
        <fullName evidence="2">Antitoxin</fullName>
    </recommendedName>
</protein>
<dbReference type="Gene3D" id="3.40.1620.10">
    <property type="entry name" value="YefM-like domain"/>
    <property type="match status" value="1"/>
</dbReference>
<reference evidence="3 4" key="1">
    <citation type="submission" date="2020-08" db="EMBL/GenBank/DDBJ databases">
        <title>Genomic Encyclopedia of Type Strains, Phase IV (KMG-V): Genome sequencing to study the core and pangenomes of soil and plant-associated prokaryotes.</title>
        <authorList>
            <person name="Whitman W."/>
        </authorList>
    </citation>
    <scope>NUCLEOTIDE SEQUENCE [LARGE SCALE GENOMIC DNA]</scope>
    <source>
        <strain evidence="3 4">SEMIA 414</strain>
    </source>
</reference>
<dbReference type="Proteomes" id="UP000533724">
    <property type="component" value="Unassembled WGS sequence"/>
</dbReference>
<dbReference type="AlphaFoldDB" id="A0A7W6XX99"/>
<evidence type="ECO:0000313" key="4">
    <source>
        <dbReference type="Proteomes" id="UP000533724"/>
    </source>
</evidence>
<organism evidence="3 4">
    <name type="scientific">Rhizobium esperanzae</name>
    <dbReference type="NCBI Taxonomy" id="1967781"/>
    <lineage>
        <taxon>Bacteria</taxon>
        <taxon>Pseudomonadati</taxon>
        <taxon>Pseudomonadota</taxon>
        <taxon>Alphaproteobacteria</taxon>
        <taxon>Hyphomicrobiales</taxon>
        <taxon>Rhizobiaceae</taxon>
        <taxon>Rhizobium/Agrobacterium group</taxon>
        <taxon>Rhizobium</taxon>
    </lineage>
</organism>
<comment type="caution">
    <text evidence="3">The sequence shown here is derived from an EMBL/GenBank/DDBJ whole genome shotgun (WGS) entry which is preliminary data.</text>
</comment>
<dbReference type="NCBIfam" id="TIGR01552">
    <property type="entry name" value="phd_fam"/>
    <property type="match status" value="1"/>
</dbReference>
<accession>A0A7W6XX99</accession>
<dbReference type="PANTHER" id="PTHR35377:SF4">
    <property type="entry name" value="PREVENT-HOST-DEATH FAMILY PROTEIN"/>
    <property type="match status" value="1"/>
</dbReference>